<keyword evidence="8" id="KW-1185">Reference proteome</keyword>
<dbReference type="InterPro" id="IPR027310">
    <property type="entry name" value="Profilin_CS"/>
</dbReference>
<dbReference type="SMART" id="SM00392">
    <property type="entry name" value="PROF"/>
    <property type="match status" value="1"/>
</dbReference>
<dbReference type="CDD" id="cd00148">
    <property type="entry name" value="PROF"/>
    <property type="match status" value="1"/>
</dbReference>
<dbReference type="GO" id="GO:0005856">
    <property type="term" value="C:cytoskeleton"/>
    <property type="evidence" value="ECO:0007669"/>
    <property type="project" value="UniProtKB-SubCell"/>
</dbReference>
<dbReference type="InParanoid" id="F2UPM4"/>
<dbReference type="STRING" id="946362.F2UPM4"/>
<dbReference type="InterPro" id="IPR036140">
    <property type="entry name" value="PFN_sf"/>
</dbReference>
<comment type="similarity">
    <text evidence="2 6">Belongs to the profilin family.</text>
</comment>
<dbReference type="Proteomes" id="UP000007799">
    <property type="component" value="Unassembled WGS sequence"/>
</dbReference>
<dbReference type="KEGG" id="sre:PTSG_10428"/>
<dbReference type="RefSeq" id="XP_004988807.1">
    <property type="nucleotide sequence ID" value="XM_004988750.1"/>
</dbReference>
<evidence type="ECO:0000313" key="7">
    <source>
        <dbReference type="EMBL" id="EGD79579.1"/>
    </source>
</evidence>
<dbReference type="FunFam" id="3.30.450.30:FF:000015">
    <property type="entry name" value="Profilin"/>
    <property type="match status" value="1"/>
</dbReference>
<dbReference type="AlphaFoldDB" id="F2UPM4"/>
<dbReference type="InterPro" id="IPR005455">
    <property type="entry name" value="PFN_euk"/>
</dbReference>
<dbReference type="PRINTS" id="PR01640">
    <property type="entry name" value="PROFILINPLNT"/>
</dbReference>
<dbReference type="GO" id="GO:0005938">
    <property type="term" value="C:cell cortex"/>
    <property type="evidence" value="ECO:0007669"/>
    <property type="project" value="TreeGrafter"/>
</dbReference>
<proteinExistence type="inferred from homology"/>
<gene>
    <name evidence="7" type="ORF">PTSG_10428</name>
</gene>
<dbReference type="PANTHER" id="PTHR11604">
    <property type="entry name" value="PROFILIN"/>
    <property type="match status" value="1"/>
</dbReference>
<dbReference type="PROSITE" id="PS00414">
    <property type="entry name" value="PROFILIN"/>
    <property type="match status" value="1"/>
</dbReference>
<evidence type="ECO:0000256" key="1">
    <source>
        <dbReference type="ARBA" id="ARBA00004245"/>
    </source>
</evidence>
<evidence type="ECO:0000256" key="4">
    <source>
        <dbReference type="ARBA" id="ARBA00023203"/>
    </source>
</evidence>
<dbReference type="GO" id="GO:0003785">
    <property type="term" value="F:actin monomer binding"/>
    <property type="evidence" value="ECO:0007669"/>
    <property type="project" value="TreeGrafter"/>
</dbReference>
<name>F2UPM4_SALR5</name>
<dbReference type="OrthoDB" id="421374at2759"/>
<dbReference type="PANTHER" id="PTHR11604:SF0">
    <property type="entry name" value="PROFILIN"/>
    <property type="match status" value="1"/>
</dbReference>
<organism evidence="8">
    <name type="scientific">Salpingoeca rosetta (strain ATCC 50818 / BSB-021)</name>
    <dbReference type="NCBI Taxonomy" id="946362"/>
    <lineage>
        <taxon>Eukaryota</taxon>
        <taxon>Choanoflagellata</taxon>
        <taxon>Craspedida</taxon>
        <taxon>Salpingoecidae</taxon>
        <taxon>Salpingoeca</taxon>
    </lineage>
</organism>
<protein>
    <recommendedName>
        <fullName evidence="6">Profilin</fullName>
    </recommendedName>
</protein>
<evidence type="ECO:0000256" key="3">
    <source>
        <dbReference type="ARBA" id="ARBA00022490"/>
    </source>
</evidence>
<dbReference type="InterPro" id="IPR048278">
    <property type="entry name" value="PFN"/>
</dbReference>
<keyword evidence="3" id="KW-0963">Cytoplasm</keyword>
<evidence type="ECO:0000256" key="5">
    <source>
        <dbReference type="ARBA" id="ARBA00023212"/>
    </source>
</evidence>
<dbReference type="Pfam" id="PF00235">
    <property type="entry name" value="Profilin"/>
    <property type="match status" value="1"/>
</dbReference>
<evidence type="ECO:0000313" key="8">
    <source>
        <dbReference type="Proteomes" id="UP000007799"/>
    </source>
</evidence>
<evidence type="ECO:0000256" key="2">
    <source>
        <dbReference type="ARBA" id="ARBA00010058"/>
    </source>
</evidence>
<dbReference type="OMA" id="HHAENVQ"/>
<comment type="subcellular location">
    <subcellularLocation>
        <location evidence="1">Cytoplasm</location>
        <location evidence="1">Cytoskeleton</location>
    </subcellularLocation>
</comment>
<dbReference type="Gene3D" id="3.30.450.30">
    <property type="entry name" value="Dynein light chain 2a, cytoplasmic"/>
    <property type="match status" value="1"/>
</dbReference>
<accession>F2UPM4</accession>
<evidence type="ECO:0000256" key="6">
    <source>
        <dbReference type="RuleBase" id="RU003909"/>
    </source>
</evidence>
<keyword evidence="5" id="KW-0206">Cytoskeleton</keyword>
<reference evidence="7" key="1">
    <citation type="submission" date="2009-08" db="EMBL/GenBank/DDBJ databases">
        <title>Annotation of Salpingoeca rosetta.</title>
        <authorList>
            <consortium name="The Broad Institute Genome Sequencing Platform"/>
            <person name="Russ C."/>
            <person name="Cuomo C."/>
            <person name="Burger G."/>
            <person name="Gray M.W."/>
            <person name="Holland P.W.H."/>
            <person name="King N."/>
            <person name="Lang F.B.F."/>
            <person name="Roger A.J."/>
            <person name="Ruiz-Trillo I."/>
            <person name="Young S.K."/>
            <person name="Zeng Q."/>
            <person name="Gargeya S."/>
            <person name="Alvarado L."/>
            <person name="Berlin A."/>
            <person name="Chapman S.B."/>
            <person name="Chen Z."/>
            <person name="Freedman E."/>
            <person name="Gellesch M."/>
            <person name="Goldberg J."/>
            <person name="Griggs A."/>
            <person name="Gujja S."/>
            <person name="Heilman E."/>
            <person name="Heiman D."/>
            <person name="Howarth C."/>
            <person name="Mehta T."/>
            <person name="Neiman D."/>
            <person name="Pearson M."/>
            <person name="Roberts A."/>
            <person name="Saif S."/>
            <person name="Shea T."/>
            <person name="Shenoy N."/>
            <person name="Sisk P."/>
            <person name="Stolte C."/>
            <person name="Sykes S."/>
            <person name="White J."/>
            <person name="Yandava C."/>
            <person name="Haas B."/>
            <person name="Nusbaum C."/>
            <person name="Birren B."/>
        </authorList>
    </citation>
    <scope>NUCLEOTIDE SEQUENCE [LARGE SCALE GENOMIC DNA]</scope>
    <source>
        <strain evidence="7">ATCC 50818</strain>
    </source>
</reference>
<dbReference type="GeneID" id="16069347"/>
<keyword evidence="4 6" id="KW-0009">Actin-binding</keyword>
<dbReference type="eggNOG" id="KOG1755">
    <property type="taxonomic scope" value="Eukaryota"/>
</dbReference>
<sequence>MSWQQYVDQHLIATGKVSKAAIHGLDGNPWATSAGFTVAPAEAAALARAFGDPQPLYQTGIVLNGVKYMFLRATDRSLLGRKGGDAGCIVVKTNQALLIGVYEGGLQGGDCNNVVEKLADYLASVGY</sequence>
<dbReference type="SUPFAM" id="SSF55770">
    <property type="entry name" value="Profilin (actin-binding protein)"/>
    <property type="match status" value="1"/>
</dbReference>
<dbReference type="PRINTS" id="PR00392">
    <property type="entry name" value="PROFILIN"/>
</dbReference>
<dbReference type="EMBL" id="GL832987">
    <property type="protein sequence ID" value="EGD79579.1"/>
    <property type="molecule type" value="Genomic_DNA"/>
</dbReference>